<dbReference type="EMBL" id="KV748633">
    <property type="protein sequence ID" value="OCL14016.1"/>
    <property type="molecule type" value="Genomic_DNA"/>
</dbReference>
<proteinExistence type="predicted"/>
<evidence type="ECO:0000313" key="1">
    <source>
        <dbReference type="EMBL" id="OCL14016.1"/>
    </source>
</evidence>
<protein>
    <submittedName>
        <fullName evidence="1">Uncharacterized protein</fullName>
    </submittedName>
</protein>
<evidence type="ECO:0000313" key="2">
    <source>
        <dbReference type="Proteomes" id="UP000250140"/>
    </source>
</evidence>
<dbReference type="Proteomes" id="UP000250140">
    <property type="component" value="Unassembled WGS sequence"/>
</dbReference>
<gene>
    <name evidence="1" type="ORF">AOQ84DRAFT_371659</name>
</gene>
<dbReference type="AlphaFoldDB" id="A0A8E2FBN1"/>
<sequence length="169" mass="19473">MFIPSNPPPGYVFVPSGNVFLTRRCRELAPKLYAVYRPKSRQRLAVPKGLYVPEDAFKEAESDYKAKRVRIEETLWRALDKEYPKIPLADKNELHRLISSKCPGLVGKSALHPSGIITYAYVRDRYTPFKSLTFYGERKDDEAIDRAHRRAQQILASWRGEDSSEKASR</sequence>
<accession>A0A8E2FBN1</accession>
<dbReference type="OrthoDB" id="5381833at2759"/>
<reference evidence="1 2" key="1">
    <citation type="journal article" date="2016" name="Nat. Commun.">
        <title>Ectomycorrhizal ecology is imprinted in the genome of the dominant symbiotic fungus Cenococcum geophilum.</title>
        <authorList>
            <consortium name="DOE Joint Genome Institute"/>
            <person name="Peter M."/>
            <person name="Kohler A."/>
            <person name="Ohm R.A."/>
            <person name="Kuo A."/>
            <person name="Krutzmann J."/>
            <person name="Morin E."/>
            <person name="Arend M."/>
            <person name="Barry K.W."/>
            <person name="Binder M."/>
            <person name="Choi C."/>
            <person name="Clum A."/>
            <person name="Copeland A."/>
            <person name="Grisel N."/>
            <person name="Haridas S."/>
            <person name="Kipfer T."/>
            <person name="LaButti K."/>
            <person name="Lindquist E."/>
            <person name="Lipzen A."/>
            <person name="Maire R."/>
            <person name="Meier B."/>
            <person name="Mihaltcheva S."/>
            <person name="Molinier V."/>
            <person name="Murat C."/>
            <person name="Poggeler S."/>
            <person name="Quandt C.A."/>
            <person name="Sperisen C."/>
            <person name="Tritt A."/>
            <person name="Tisserant E."/>
            <person name="Crous P.W."/>
            <person name="Henrissat B."/>
            <person name="Nehls U."/>
            <person name="Egli S."/>
            <person name="Spatafora J.W."/>
            <person name="Grigoriev I.V."/>
            <person name="Martin F.M."/>
        </authorList>
    </citation>
    <scope>NUCLEOTIDE SEQUENCE [LARGE SCALE GENOMIC DNA]</scope>
    <source>
        <strain evidence="1 2">CBS 207.34</strain>
    </source>
</reference>
<organism evidence="1 2">
    <name type="scientific">Glonium stellatum</name>
    <dbReference type="NCBI Taxonomy" id="574774"/>
    <lineage>
        <taxon>Eukaryota</taxon>
        <taxon>Fungi</taxon>
        <taxon>Dikarya</taxon>
        <taxon>Ascomycota</taxon>
        <taxon>Pezizomycotina</taxon>
        <taxon>Dothideomycetes</taxon>
        <taxon>Pleosporomycetidae</taxon>
        <taxon>Gloniales</taxon>
        <taxon>Gloniaceae</taxon>
        <taxon>Glonium</taxon>
    </lineage>
</organism>
<keyword evidence="2" id="KW-1185">Reference proteome</keyword>
<name>A0A8E2FBN1_9PEZI</name>